<dbReference type="GO" id="GO:0032993">
    <property type="term" value="C:protein-DNA complex"/>
    <property type="evidence" value="ECO:0007669"/>
    <property type="project" value="TreeGrafter"/>
</dbReference>
<dbReference type="PRINTS" id="PR00039">
    <property type="entry name" value="HTHLYSR"/>
</dbReference>
<comment type="function">
    <text evidence="7">Required for the induction the katG gene for catalase. Involved in the response to hydrogen peroxide.</text>
</comment>
<dbReference type="Proteomes" id="UP001140293">
    <property type="component" value="Unassembled WGS sequence"/>
</dbReference>
<keyword evidence="5" id="KW-0804">Transcription</keyword>
<evidence type="ECO:0000256" key="6">
    <source>
        <dbReference type="ARBA" id="ARBA00040885"/>
    </source>
</evidence>
<dbReference type="InterPro" id="IPR036388">
    <property type="entry name" value="WH-like_DNA-bd_sf"/>
</dbReference>
<dbReference type="SUPFAM" id="SSF46785">
    <property type="entry name" value="Winged helix' DNA-binding domain"/>
    <property type="match status" value="1"/>
</dbReference>
<dbReference type="Gene3D" id="3.40.190.290">
    <property type="match status" value="1"/>
</dbReference>
<sequence>MNLDELHWFVVLAQTQHMTDAAAELRITQPTLSRALARLEERVGTQLFDRVNRRLRLNVYGEIMLEHAQRSIAEITSATDRIAALRDPEGGTVRLAFLHSLASWFVPDLLGRFRTEAPRVRMLLRQAAAYDIAEYLGGGQVDLAITAPRPENGEFGWHQLHVERLCLVVPRDHRFAGRRRIRLAEAAGEPIVALGEQFALRALTDQLWAADGVSPRVVFEAIEVPTVEGLVAAGLGVAVVPMPAPPRGEPAAAYIPLTNPHARRSVGLAWHAARPMSPAARRFAAFLGAAVE</sequence>
<dbReference type="PROSITE" id="PS50931">
    <property type="entry name" value="HTH_LYSR"/>
    <property type="match status" value="1"/>
</dbReference>
<evidence type="ECO:0000259" key="8">
    <source>
        <dbReference type="PROSITE" id="PS50931"/>
    </source>
</evidence>
<dbReference type="InterPro" id="IPR036390">
    <property type="entry name" value="WH_DNA-bd_sf"/>
</dbReference>
<evidence type="ECO:0000256" key="3">
    <source>
        <dbReference type="ARBA" id="ARBA00023125"/>
    </source>
</evidence>
<gene>
    <name evidence="9" type="ORF">H7I41_00785</name>
</gene>
<name>A0A9X2YKW2_9MYCO</name>
<keyword evidence="3" id="KW-0238">DNA-binding</keyword>
<dbReference type="SUPFAM" id="SSF53850">
    <property type="entry name" value="Periplasmic binding protein-like II"/>
    <property type="match status" value="1"/>
</dbReference>
<dbReference type="RefSeq" id="WP_264010642.1">
    <property type="nucleotide sequence ID" value="NZ_JACKSJ010000010.1"/>
</dbReference>
<evidence type="ECO:0000256" key="2">
    <source>
        <dbReference type="ARBA" id="ARBA00023015"/>
    </source>
</evidence>
<dbReference type="Pfam" id="PF00126">
    <property type="entry name" value="HTH_1"/>
    <property type="match status" value="1"/>
</dbReference>
<evidence type="ECO:0000313" key="10">
    <source>
        <dbReference type="Proteomes" id="UP001140293"/>
    </source>
</evidence>
<evidence type="ECO:0000313" key="9">
    <source>
        <dbReference type="EMBL" id="MCV7168447.1"/>
    </source>
</evidence>
<organism evidence="9 10">
    <name type="scientific">[Mycobacterium] manitobense</name>
    <dbReference type="NCBI Taxonomy" id="190147"/>
    <lineage>
        <taxon>Bacteria</taxon>
        <taxon>Bacillati</taxon>
        <taxon>Actinomycetota</taxon>
        <taxon>Actinomycetes</taxon>
        <taxon>Mycobacteriales</taxon>
        <taxon>Mycobacteriaceae</taxon>
        <taxon>Mycolicibacterium</taxon>
    </lineage>
</organism>
<proteinExistence type="inferred from homology"/>
<feature type="domain" description="HTH lysR-type" evidence="8">
    <location>
        <begin position="1"/>
        <end position="58"/>
    </location>
</feature>
<keyword evidence="10" id="KW-1185">Reference proteome</keyword>
<evidence type="ECO:0000256" key="4">
    <source>
        <dbReference type="ARBA" id="ARBA00023159"/>
    </source>
</evidence>
<evidence type="ECO:0000256" key="7">
    <source>
        <dbReference type="ARBA" id="ARBA00056658"/>
    </source>
</evidence>
<comment type="similarity">
    <text evidence="1">Belongs to the LysR transcriptional regulatory family.</text>
</comment>
<evidence type="ECO:0000256" key="1">
    <source>
        <dbReference type="ARBA" id="ARBA00009437"/>
    </source>
</evidence>
<keyword evidence="2" id="KW-0805">Transcription regulation</keyword>
<dbReference type="CDD" id="cd08434">
    <property type="entry name" value="PBP2_GltC_like"/>
    <property type="match status" value="1"/>
</dbReference>
<reference evidence="9" key="1">
    <citation type="submission" date="2020-07" db="EMBL/GenBank/DDBJ databases">
        <authorList>
            <person name="Pettersson B.M.F."/>
            <person name="Behra P.R.K."/>
            <person name="Ramesh M."/>
            <person name="Das S."/>
            <person name="Dasgupta S."/>
            <person name="Kirsebom L.A."/>
        </authorList>
    </citation>
    <scope>NUCLEOTIDE SEQUENCE</scope>
    <source>
        <strain evidence="9">DSM 44615</strain>
    </source>
</reference>
<dbReference type="Gene3D" id="1.10.10.10">
    <property type="entry name" value="Winged helix-like DNA-binding domain superfamily/Winged helix DNA-binding domain"/>
    <property type="match status" value="1"/>
</dbReference>
<dbReference type="GO" id="GO:0003677">
    <property type="term" value="F:DNA binding"/>
    <property type="evidence" value="ECO:0007669"/>
    <property type="project" value="UniProtKB-KW"/>
</dbReference>
<dbReference type="PANTHER" id="PTHR30346:SF28">
    <property type="entry name" value="HTH-TYPE TRANSCRIPTIONAL REGULATOR CYNR"/>
    <property type="match status" value="1"/>
</dbReference>
<dbReference type="InterPro" id="IPR005119">
    <property type="entry name" value="LysR_subst-bd"/>
</dbReference>
<reference evidence="9" key="2">
    <citation type="journal article" date="2022" name="BMC Genomics">
        <title>Comparative genome analysis of mycobacteria focusing on tRNA and non-coding RNA.</title>
        <authorList>
            <person name="Behra P.R.K."/>
            <person name="Pettersson B.M.F."/>
            <person name="Ramesh M."/>
            <person name="Das S."/>
            <person name="Dasgupta S."/>
            <person name="Kirsebom L.A."/>
        </authorList>
    </citation>
    <scope>NUCLEOTIDE SEQUENCE</scope>
    <source>
        <strain evidence="9">DSM 44615</strain>
    </source>
</reference>
<dbReference type="FunFam" id="1.10.10.10:FF:000001">
    <property type="entry name" value="LysR family transcriptional regulator"/>
    <property type="match status" value="1"/>
</dbReference>
<evidence type="ECO:0000256" key="5">
    <source>
        <dbReference type="ARBA" id="ARBA00023163"/>
    </source>
</evidence>
<keyword evidence="4" id="KW-0010">Activator</keyword>
<dbReference type="PANTHER" id="PTHR30346">
    <property type="entry name" value="TRANSCRIPTIONAL DUAL REGULATOR HCAR-RELATED"/>
    <property type="match status" value="1"/>
</dbReference>
<dbReference type="EMBL" id="JACKSJ010000010">
    <property type="protein sequence ID" value="MCV7168447.1"/>
    <property type="molecule type" value="Genomic_DNA"/>
</dbReference>
<accession>A0A9X2YKW2</accession>
<dbReference type="InterPro" id="IPR000847">
    <property type="entry name" value="LysR_HTH_N"/>
</dbReference>
<dbReference type="GO" id="GO:0003700">
    <property type="term" value="F:DNA-binding transcription factor activity"/>
    <property type="evidence" value="ECO:0007669"/>
    <property type="project" value="InterPro"/>
</dbReference>
<protein>
    <recommendedName>
        <fullName evidence="6">Probable hydrogen peroxide-inducible genes activator</fullName>
    </recommendedName>
</protein>
<dbReference type="AlphaFoldDB" id="A0A9X2YKW2"/>
<comment type="caution">
    <text evidence="9">The sequence shown here is derived from an EMBL/GenBank/DDBJ whole genome shotgun (WGS) entry which is preliminary data.</text>
</comment>
<dbReference type="Pfam" id="PF03466">
    <property type="entry name" value="LysR_substrate"/>
    <property type="match status" value="1"/>
</dbReference>